<dbReference type="VEuPathDB" id="FungiDB:KRP22_14327"/>
<dbReference type="eggNOG" id="KOG0724">
    <property type="taxonomic scope" value="Eukaryota"/>
</dbReference>
<dbReference type="InterPro" id="IPR023393">
    <property type="entry name" value="START-like_dom_sf"/>
</dbReference>
<dbReference type="EnsemblProtists" id="Phyra82409">
    <property type="protein sequence ID" value="Phyra82409"/>
    <property type="gene ID" value="Phyra82409"/>
</dbReference>
<dbReference type="VEuPathDB" id="FungiDB:KRP22_14326"/>
<feature type="region of interest" description="Disordered" evidence="1">
    <location>
        <begin position="1"/>
        <end position="20"/>
    </location>
</feature>
<organism evidence="3 4">
    <name type="scientific">Phytophthora ramorum</name>
    <name type="common">Sudden oak death agent</name>
    <dbReference type="NCBI Taxonomy" id="164328"/>
    <lineage>
        <taxon>Eukaryota</taxon>
        <taxon>Sar</taxon>
        <taxon>Stramenopiles</taxon>
        <taxon>Oomycota</taxon>
        <taxon>Peronosporomycetes</taxon>
        <taxon>Peronosporales</taxon>
        <taxon>Peronosporaceae</taxon>
        <taxon>Phytophthora</taxon>
    </lineage>
</organism>
<dbReference type="GO" id="GO:0043022">
    <property type="term" value="F:ribosome binding"/>
    <property type="evidence" value="ECO:0000318"/>
    <property type="project" value="GO_Central"/>
</dbReference>
<dbReference type="EMBL" id="DS566068">
    <property type="status" value="NOT_ANNOTATED_CDS"/>
    <property type="molecule type" value="Genomic_DNA"/>
</dbReference>
<keyword evidence="4" id="KW-1185">Reference proteome</keyword>
<dbReference type="VEuPathDB" id="FungiDB:KRP23_12636"/>
<evidence type="ECO:0000313" key="3">
    <source>
        <dbReference type="EnsemblProtists" id="Phyra82409"/>
    </source>
</evidence>
<dbReference type="Gene3D" id="3.30.530.20">
    <property type="match status" value="1"/>
</dbReference>
<dbReference type="Gene3D" id="1.10.287.110">
    <property type="entry name" value="DnaJ domain"/>
    <property type="match status" value="1"/>
</dbReference>
<dbReference type="GO" id="GO:0006450">
    <property type="term" value="P:regulation of translational fidelity"/>
    <property type="evidence" value="ECO:0007669"/>
    <property type="project" value="InterPro"/>
</dbReference>
<reference evidence="3" key="2">
    <citation type="submission" date="2015-06" db="UniProtKB">
        <authorList>
            <consortium name="EnsemblProtists"/>
        </authorList>
    </citation>
    <scope>IDENTIFICATION</scope>
    <source>
        <strain evidence="3">Pr102</strain>
    </source>
</reference>
<evidence type="ECO:0000259" key="2">
    <source>
        <dbReference type="PROSITE" id="PS50076"/>
    </source>
</evidence>
<dbReference type="SMART" id="SM00271">
    <property type="entry name" value="DnaJ"/>
    <property type="match status" value="1"/>
</dbReference>
<dbReference type="Pfam" id="PF21884">
    <property type="entry name" value="ZUO1-like_ZHD"/>
    <property type="match status" value="1"/>
</dbReference>
<dbReference type="SUPFAM" id="SSF46565">
    <property type="entry name" value="Chaperone J-domain"/>
    <property type="match status" value="1"/>
</dbReference>
<dbReference type="STRING" id="164328.H3GXR0"/>
<dbReference type="InterPro" id="IPR044634">
    <property type="entry name" value="Zuotin/DnaJC2"/>
</dbReference>
<sequence>MAESLPTENRLAAPEATRRATAPEQLQELLHQAKHAPAHVEIPKETPLMHLPDGEAQAFRHLAHSIVSRTLAHESEYRRTKSPELSQRDWKLLKRQNDLSIYKRRQSKPADGRLAAQSKRPMVICVGSIAGELEDVLYGVHAKTREEMQLTLPYMSKGHVDCALLAKLEGGSSLDPYRQLALKWHRTDTLAEAKIMKQRDLCTLESMGISTDAQGDQYAYYLLQSVDFPGCPPPSEISGIIRANMMFSCIYRQVPGSHIVDVYAKGMFDLGGDVPAFLVYNSSCSLMVSILGAIDSAESKRLTLLALQKAENSVASSIDDLSALDLEEFELTGDSIPSGYSNSASSLSAEVSSAFSAIQPGLSRLLSKGHRKSRSRRQSAAEPCCVCSRKPAMAAIVGATHRTCGVCLRGVCNKCHVKRRLFTRPQPVTVSCCKSCLLEAKQLVVDPQDPCPMLPVWAVPTIGSRRLSPVGLRPHNQTDREKLRKMSSLTLSLPTPPAGFTEPKAVLGLGGYFAQKRVEPVGRAFNKRARNMARGRSASCEDVDEAALAREALRKHEESVLRKYRRSLRGKNFLDLTMYQQLGLADVGFDVTDEQVKKAYHRVLIEHHPDKTGKTENDPNYLAVQKAFTTLMDPQKKRAYDSQCDFDEWIPSGSEKIRENEANNDGKSFYELYGPVFTANARFSENKPVPVLGDDSTSIDDVYAFYDFWNKFDSWRDFTHDSEHDVDSAEHRDHKRWMAKKNEAAAKKKKKKEYARLASLVDRALACDPRIRRVKQEEKDRKARAKQEKEEAAQRLVDEENRKQEEAERIAKEAEEKDKEARKGAKMAKDKQKKLFRKVKKAFRELMTAAHEQQLDGAIDVIKTEDLCDSLEMDALQALVAACGTSVDSLDASGLAAVNDALAKL</sequence>
<name>H3GXR0_PHYRM</name>
<dbReference type="InterPro" id="IPR054076">
    <property type="entry name" value="ZUO1-like_ZHD"/>
</dbReference>
<reference evidence="4" key="1">
    <citation type="journal article" date="2006" name="Science">
        <title>Phytophthora genome sequences uncover evolutionary origins and mechanisms of pathogenesis.</title>
        <authorList>
            <person name="Tyler B.M."/>
            <person name="Tripathy S."/>
            <person name="Zhang X."/>
            <person name="Dehal P."/>
            <person name="Jiang R.H."/>
            <person name="Aerts A."/>
            <person name="Arredondo F.D."/>
            <person name="Baxter L."/>
            <person name="Bensasson D."/>
            <person name="Beynon J.L."/>
            <person name="Chapman J."/>
            <person name="Damasceno C.M."/>
            <person name="Dorrance A.E."/>
            <person name="Dou D."/>
            <person name="Dickerman A.W."/>
            <person name="Dubchak I.L."/>
            <person name="Garbelotto M."/>
            <person name="Gijzen M."/>
            <person name="Gordon S.G."/>
            <person name="Govers F."/>
            <person name="Grunwald N.J."/>
            <person name="Huang W."/>
            <person name="Ivors K.L."/>
            <person name="Jones R.W."/>
            <person name="Kamoun S."/>
            <person name="Krampis K."/>
            <person name="Lamour K.H."/>
            <person name="Lee M.K."/>
            <person name="McDonald W.H."/>
            <person name="Medina M."/>
            <person name="Meijer H.J."/>
            <person name="Nordberg E.K."/>
            <person name="Maclean D.J."/>
            <person name="Ospina-Giraldo M.D."/>
            <person name="Morris P.F."/>
            <person name="Phuntumart V."/>
            <person name="Putnam N.H."/>
            <person name="Rash S."/>
            <person name="Rose J.K."/>
            <person name="Sakihama Y."/>
            <person name="Salamov A.A."/>
            <person name="Savidor A."/>
            <person name="Scheuring C.F."/>
            <person name="Smith B.M."/>
            <person name="Sobral B.W."/>
            <person name="Terry A."/>
            <person name="Torto-Alalibo T.A."/>
            <person name="Win J."/>
            <person name="Xu Z."/>
            <person name="Zhang H."/>
            <person name="Grigoriev I.V."/>
            <person name="Rokhsar D.S."/>
            <person name="Boore J.L."/>
        </authorList>
    </citation>
    <scope>NUCLEOTIDE SEQUENCE [LARGE SCALE GENOMIC DNA]</scope>
    <source>
        <strain evidence="4">Pr102</strain>
    </source>
</reference>
<dbReference type="InParanoid" id="H3GXR0"/>
<dbReference type="HOGENOM" id="CLU_328328_0_0_1"/>
<evidence type="ECO:0000256" key="1">
    <source>
        <dbReference type="SAM" id="MobiDB-lite"/>
    </source>
</evidence>
<dbReference type="GO" id="GO:0030544">
    <property type="term" value="F:Hsp70 protein binding"/>
    <property type="evidence" value="ECO:0000318"/>
    <property type="project" value="GO_Central"/>
</dbReference>
<dbReference type="InterPro" id="IPR001623">
    <property type="entry name" value="DnaJ_domain"/>
</dbReference>
<protein>
    <recommendedName>
        <fullName evidence="2">J domain-containing protein</fullName>
    </recommendedName>
</protein>
<feature type="domain" description="J" evidence="2">
    <location>
        <begin position="577"/>
        <end position="644"/>
    </location>
</feature>
<dbReference type="PROSITE" id="PS50076">
    <property type="entry name" value="DNAJ_2"/>
    <property type="match status" value="1"/>
</dbReference>
<dbReference type="Pfam" id="PF00226">
    <property type="entry name" value="DnaJ"/>
    <property type="match status" value="1"/>
</dbReference>
<dbReference type="PANTHER" id="PTHR43999:SF1">
    <property type="entry name" value="DNAJ HOMOLOG SUBFAMILY C MEMBER 2"/>
    <property type="match status" value="1"/>
</dbReference>
<accession>H3GXR0</accession>
<dbReference type="PANTHER" id="PTHR43999">
    <property type="entry name" value="DNAJ HOMOLOG SUBFAMILY C MEMBER 2"/>
    <property type="match status" value="1"/>
</dbReference>
<dbReference type="InterPro" id="IPR036869">
    <property type="entry name" value="J_dom_sf"/>
</dbReference>
<dbReference type="VEuPathDB" id="FungiDB:KRP23_12635"/>
<dbReference type="GO" id="GO:0005829">
    <property type="term" value="C:cytosol"/>
    <property type="evidence" value="ECO:0000318"/>
    <property type="project" value="GO_Central"/>
</dbReference>
<dbReference type="Proteomes" id="UP000005238">
    <property type="component" value="Unassembled WGS sequence"/>
</dbReference>
<dbReference type="CDD" id="cd06257">
    <property type="entry name" value="DnaJ"/>
    <property type="match status" value="1"/>
</dbReference>
<dbReference type="GO" id="GO:0051083">
    <property type="term" value="P:'de novo' cotranslational protein folding"/>
    <property type="evidence" value="ECO:0000318"/>
    <property type="project" value="GO_Central"/>
</dbReference>
<evidence type="ECO:0000313" key="4">
    <source>
        <dbReference type="Proteomes" id="UP000005238"/>
    </source>
</evidence>
<dbReference type="AlphaFoldDB" id="H3GXR0"/>
<dbReference type="SUPFAM" id="SSF55961">
    <property type="entry name" value="Bet v1-like"/>
    <property type="match status" value="1"/>
</dbReference>
<feature type="region of interest" description="Disordered" evidence="1">
    <location>
        <begin position="775"/>
        <end position="806"/>
    </location>
</feature>
<proteinExistence type="predicted"/>